<proteinExistence type="predicted"/>
<evidence type="ECO:0000313" key="1">
    <source>
        <dbReference type="EMBL" id="GBO99494.1"/>
    </source>
</evidence>
<comment type="caution">
    <text evidence="1">The sequence shown here is derived from an EMBL/GenBank/DDBJ whole genome shotgun (WGS) entry which is preliminary data.</text>
</comment>
<dbReference type="AlphaFoldDB" id="A0A4C1SBL2"/>
<dbReference type="EMBL" id="BGZK01000003">
    <property type="protein sequence ID" value="GBO99494.1"/>
    <property type="molecule type" value="Genomic_DNA"/>
</dbReference>
<gene>
    <name evidence="1" type="ORF">EVAR_676_1</name>
</gene>
<organism evidence="1 2">
    <name type="scientific">Eumeta variegata</name>
    <name type="common">Bagworm moth</name>
    <name type="synonym">Eumeta japonica</name>
    <dbReference type="NCBI Taxonomy" id="151549"/>
    <lineage>
        <taxon>Eukaryota</taxon>
        <taxon>Metazoa</taxon>
        <taxon>Ecdysozoa</taxon>
        <taxon>Arthropoda</taxon>
        <taxon>Hexapoda</taxon>
        <taxon>Insecta</taxon>
        <taxon>Pterygota</taxon>
        <taxon>Neoptera</taxon>
        <taxon>Endopterygota</taxon>
        <taxon>Lepidoptera</taxon>
        <taxon>Glossata</taxon>
        <taxon>Ditrysia</taxon>
        <taxon>Tineoidea</taxon>
        <taxon>Psychidae</taxon>
        <taxon>Oiketicinae</taxon>
        <taxon>Eumeta</taxon>
    </lineage>
</organism>
<dbReference type="Proteomes" id="UP000299102">
    <property type="component" value="Unassembled WGS sequence"/>
</dbReference>
<protein>
    <submittedName>
        <fullName evidence="1">Uncharacterized protein</fullName>
    </submittedName>
</protein>
<evidence type="ECO:0000313" key="2">
    <source>
        <dbReference type="Proteomes" id="UP000299102"/>
    </source>
</evidence>
<name>A0A4C1SBL2_EUMVA</name>
<sequence length="89" mass="9872">MQVQCGGTLMELSLVKASDPRPVVVAVAGGRPDAVDQAWRAGRVVRNYYKYVTSPHPRRCAPESYTAAKILSKAEQNSDRRDFKTNATY</sequence>
<keyword evidence="2" id="KW-1185">Reference proteome</keyword>
<accession>A0A4C1SBL2</accession>
<reference evidence="1 2" key="1">
    <citation type="journal article" date="2019" name="Commun. Biol.">
        <title>The bagworm genome reveals a unique fibroin gene that provides high tensile strength.</title>
        <authorList>
            <person name="Kono N."/>
            <person name="Nakamura H."/>
            <person name="Ohtoshi R."/>
            <person name="Tomita M."/>
            <person name="Numata K."/>
            <person name="Arakawa K."/>
        </authorList>
    </citation>
    <scope>NUCLEOTIDE SEQUENCE [LARGE SCALE GENOMIC DNA]</scope>
</reference>